<dbReference type="GeneID" id="66318915"/>
<reference evidence="7 8" key="1">
    <citation type="submission" date="2009-10" db="EMBL/GenBank/DDBJ databases">
        <authorList>
            <person name="Shrivastava S."/>
            <person name="Brinkac L.B."/>
            <person name="Brown J.L."/>
            <person name="Bruce D.B."/>
            <person name="Detter C."/>
            <person name="Green L.D."/>
            <person name="Munk C.A."/>
            <person name="Rogers Y.C."/>
            <person name="Tapia R."/>
            <person name="Saunders E.S."/>
            <person name="Sims D.R."/>
            <person name="Smith L.A."/>
            <person name="Smith T.J."/>
            <person name="Sutton G."/>
            <person name="Brettin T."/>
        </authorList>
    </citation>
    <scope>NUCLEOTIDE SEQUENCE [LARGE SCALE GENOMIC DNA]</scope>
    <source>
        <strain evidence="8">D str. 1873</strain>
    </source>
</reference>
<dbReference type="SUPFAM" id="SSF55469">
    <property type="entry name" value="FMN-dependent nitroreductase-like"/>
    <property type="match status" value="1"/>
</dbReference>
<feature type="domain" description="Nitroreductase" evidence="6">
    <location>
        <begin position="9"/>
        <end position="165"/>
    </location>
</feature>
<keyword evidence="4" id="KW-0288">FMN</keyword>
<evidence type="ECO:0000313" key="7">
    <source>
        <dbReference type="EMBL" id="EES92413.1"/>
    </source>
</evidence>
<protein>
    <submittedName>
        <fullName evidence="7">Nitroreductase</fullName>
    </submittedName>
</protein>
<evidence type="ECO:0000256" key="5">
    <source>
        <dbReference type="ARBA" id="ARBA00023002"/>
    </source>
</evidence>
<proteinExistence type="inferred from homology"/>
<dbReference type="InterPro" id="IPR000415">
    <property type="entry name" value="Nitroreductase-like"/>
</dbReference>
<evidence type="ECO:0000256" key="2">
    <source>
        <dbReference type="ARBA" id="ARBA00007118"/>
    </source>
</evidence>
<evidence type="ECO:0000256" key="3">
    <source>
        <dbReference type="ARBA" id="ARBA00022630"/>
    </source>
</evidence>
<dbReference type="AlphaFoldDB" id="A0A9P2G9G2"/>
<dbReference type="Gene3D" id="3.40.109.10">
    <property type="entry name" value="NADH Oxidase"/>
    <property type="match status" value="1"/>
</dbReference>
<evidence type="ECO:0000256" key="4">
    <source>
        <dbReference type="ARBA" id="ARBA00022643"/>
    </source>
</evidence>
<comment type="cofactor">
    <cofactor evidence="1">
        <name>FMN</name>
        <dbReference type="ChEBI" id="CHEBI:58210"/>
    </cofactor>
</comment>
<sequence>MSNIIIETIKNRRSIRGYKNQQITDKQLNDILEAGMHAPSSHNSQSWHFTVIQNKELIKHISDKAKEVMLSNKDSKVIKMGKVKNNIFYNAPTIIIVSGNENSNSGSTIVDCSAAIENMLIAAESLGLGSIWIGQIKFFFTLKDEVRKLNIPDGYRPHYAIAIGYKNEDTKIKDKIINRNVINFIK</sequence>
<name>A0A9P2G9G2_CLOBO</name>
<evidence type="ECO:0000313" key="8">
    <source>
        <dbReference type="Proteomes" id="UP000006160"/>
    </source>
</evidence>
<organism evidence="7 8">
    <name type="scientific">Clostridium botulinum D str. 1873</name>
    <dbReference type="NCBI Taxonomy" id="592027"/>
    <lineage>
        <taxon>Bacteria</taxon>
        <taxon>Bacillati</taxon>
        <taxon>Bacillota</taxon>
        <taxon>Clostridia</taxon>
        <taxon>Eubacteriales</taxon>
        <taxon>Clostridiaceae</taxon>
        <taxon>Clostridium</taxon>
    </lineage>
</organism>
<dbReference type="PANTHER" id="PTHR43673">
    <property type="entry name" value="NAD(P)H NITROREDUCTASE YDGI-RELATED"/>
    <property type="match status" value="1"/>
</dbReference>
<dbReference type="GO" id="GO:0016491">
    <property type="term" value="F:oxidoreductase activity"/>
    <property type="evidence" value="ECO:0007669"/>
    <property type="project" value="UniProtKB-KW"/>
</dbReference>
<accession>A0A9P2G9G2</accession>
<dbReference type="RefSeq" id="WP_003379597.1">
    <property type="nucleotide sequence ID" value="NZ_ACSJ01000001.1"/>
</dbReference>
<keyword evidence="5" id="KW-0560">Oxidoreductase</keyword>
<dbReference type="PANTHER" id="PTHR43673:SF2">
    <property type="entry name" value="NITROREDUCTASE"/>
    <property type="match status" value="1"/>
</dbReference>
<gene>
    <name evidence="7" type="ORF">CLG_B0246</name>
</gene>
<comment type="caution">
    <text evidence="7">The sequence shown here is derived from an EMBL/GenBank/DDBJ whole genome shotgun (WGS) entry which is preliminary data.</text>
</comment>
<dbReference type="EMBL" id="ACSJ01000001">
    <property type="protein sequence ID" value="EES92413.1"/>
    <property type="molecule type" value="Genomic_DNA"/>
</dbReference>
<keyword evidence="3" id="KW-0285">Flavoprotein</keyword>
<evidence type="ECO:0000256" key="1">
    <source>
        <dbReference type="ARBA" id="ARBA00001917"/>
    </source>
</evidence>
<evidence type="ECO:0000259" key="6">
    <source>
        <dbReference type="Pfam" id="PF00881"/>
    </source>
</evidence>
<dbReference type="Pfam" id="PF00881">
    <property type="entry name" value="Nitroreductase"/>
    <property type="match status" value="1"/>
</dbReference>
<comment type="similarity">
    <text evidence="2">Belongs to the nitroreductase family.</text>
</comment>
<dbReference type="InterPro" id="IPR029479">
    <property type="entry name" value="Nitroreductase"/>
</dbReference>
<dbReference type="Proteomes" id="UP000006160">
    <property type="component" value="Unassembled WGS sequence"/>
</dbReference>